<evidence type="ECO:0000313" key="1">
    <source>
        <dbReference type="EMBL" id="SAK70820.1"/>
    </source>
</evidence>
<evidence type="ECO:0008006" key="3">
    <source>
        <dbReference type="Google" id="ProtNLM"/>
    </source>
</evidence>
<dbReference type="EMBL" id="FCOE02000011">
    <property type="protein sequence ID" value="SAK70820.1"/>
    <property type="molecule type" value="Genomic_DNA"/>
</dbReference>
<dbReference type="Proteomes" id="UP000054911">
    <property type="component" value="Unassembled WGS sequence"/>
</dbReference>
<accession>A0A158BLH2</accession>
<dbReference type="AlphaFoldDB" id="A0A158BLH2"/>
<evidence type="ECO:0000313" key="2">
    <source>
        <dbReference type="Proteomes" id="UP000054911"/>
    </source>
</evidence>
<keyword evidence="2" id="KW-1185">Reference proteome</keyword>
<gene>
    <name evidence="1" type="ORF">AWB80_03731</name>
</gene>
<reference evidence="1" key="1">
    <citation type="submission" date="2016-01" db="EMBL/GenBank/DDBJ databases">
        <authorList>
            <person name="Peeters C."/>
        </authorList>
    </citation>
    <scope>NUCLEOTIDE SEQUENCE [LARGE SCALE GENOMIC DNA]</scope>
    <source>
        <strain evidence="1">LMG 29323</strain>
    </source>
</reference>
<name>A0A158BLH2_9BURK</name>
<organism evidence="1 2">
    <name type="scientific">Caballeronia pedi</name>
    <dbReference type="NCBI Taxonomy" id="1777141"/>
    <lineage>
        <taxon>Bacteria</taxon>
        <taxon>Pseudomonadati</taxon>
        <taxon>Pseudomonadota</taxon>
        <taxon>Betaproteobacteria</taxon>
        <taxon>Burkholderiales</taxon>
        <taxon>Burkholderiaceae</taxon>
        <taxon>Caballeronia</taxon>
    </lineage>
</organism>
<protein>
    <recommendedName>
        <fullName evidence="3">DUF5594 domain-containing protein</fullName>
    </recommendedName>
</protein>
<sequence>MALSKSENKQFSETCLPYLVRSVATDFGFDFRVCPRQMHVSPTVGLHITAHRRADAQLTYPLNVFVFWQPACVRRFLSHVDRPIAAARASEQIPEEIRRVMDRAGIDFDGRSQDKGEVMMVEVGELSI</sequence>
<dbReference type="OrthoDB" id="9130836at2"/>
<comment type="caution">
    <text evidence="1">The sequence shown here is derived from an EMBL/GenBank/DDBJ whole genome shotgun (WGS) entry which is preliminary data.</text>
</comment>
<dbReference type="RefSeq" id="WP_061176148.1">
    <property type="nucleotide sequence ID" value="NZ_FCOE02000011.1"/>
</dbReference>
<proteinExistence type="predicted"/>